<dbReference type="SUPFAM" id="SSF52218">
    <property type="entry name" value="Flavoproteins"/>
    <property type="match status" value="1"/>
</dbReference>
<dbReference type="InterPro" id="IPR005025">
    <property type="entry name" value="FMN_Rdtase-like_dom"/>
</dbReference>
<evidence type="ECO:0000259" key="3">
    <source>
        <dbReference type="Pfam" id="PF03358"/>
    </source>
</evidence>
<dbReference type="RefSeq" id="WP_117532585.1">
    <property type="nucleotide sequence ID" value="NZ_QUSM01000005.1"/>
</dbReference>
<feature type="domain" description="NADPH-dependent FMN reductase-like" evidence="3">
    <location>
        <begin position="4"/>
        <end position="131"/>
    </location>
</feature>
<evidence type="ECO:0000256" key="1">
    <source>
        <dbReference type="ARBA" id="ARBA00022630"/>
    </source>
</evidence>
<gene>
    <name evidence="4" type="ORF">DW687_09690</name>
</gene>
<dbReference type="Gene3D" id="3.40.50.360">
    <property type="match status" value="1"/>
</dbReference>
<reference evidence="4 5" key="1">
    <citation type="submission" date="2018-08" db="EMBL/GenBank/DDBJ databases">
        <title>A genome reference for cultivated species of the human gut microbiota.</title>
        <authorList>
            <person name="Zou Y."/>
            <person name="Xue W."/>
            <person name="Luo G."/>
        </authorList>
    </citation>
    <scope>NUCLEOTIDE SEQUENCE [LARGE SCALE GENOMIC DNA]</scope>
    <source>
        <strain evidence="4 5">AM25-6</strain>
    </source>
</reference>
<dbReference type="Pfam" id="PF03358">
    <property type="entry name" value="FMN_red"/>
    <property type="match status" value="1"/>
</dbReference>
<dbReference type="PANTHER" id="PTHR43278">
    <property type="entry name" value="NAD(P)H-DEPENDENT FMN-CONTAINING OXIDOREDUCTASE YWQN-RELATED"/>
    <property type="match status" value="1"/>
</dbReference>
<dbReference type="GO" id="GO:0016491">
    <property type="term" value="F:oxidoreductase activity"/>
    <property type="evidence" value="ECO:0007669"/>
    <property type="project" value="InterPro"/>
</dbReference>
<keyword evidence="2" id="KW-0288">FMN</keyword>
<dbReference type="AlphaFoldDB" id="A0A3E3DWG5"/>
<evidence type="ECO:0000313" key="5">
    <source>
        <dbReference type="Proteomes" id="UP000261212"/>
    </source>
</evidence>
<dbReference type="EMBL" id="QUSM01000005">
    <property type="protein sequence ID" value="RGD73612.1"/>
    <property type="molecule type" value="Genomic_DNA"/>
</dbReference>
<protein>
    <submittedName>
        <fullName evidence="4">Flavodoxin family protein</fullName>
    </submittedName>
</protein>
<accession>A0A3E3DWG5</accession>
<dbReference type="PANTHER" id="PTHR43278:SF2">
    <property type="entry name" value="IRON-SULFUR FLAVOPROTEIN"/>
    <property type="match status" value="1"/>
</dbReference>
<comment type="caution">
    <text evidence="4">The sequence shown here is derived from an EMBL/GenBank/DDBJ whole genome shotgun (WGS) entry which is preliminary data.</text>
</comment>
<evidence type="ECO:0000256" key="2">
    <source>
        <dbReference type="ARBA" id="ARBA00022643"/>
    </source>
</evidence>
<proteinExistence type="predicted"/>
<organism evidence="4 5">
    <name type="scientific">Anaerofustis stercorihominis</name>
    <dbReference type="NCBI Taxonomy" id="214853"/>
    <lineage>
        <taxon>Bacteria</taxon>
        <taxon>Bacillati</taxon>
        <taxon>Bacillota</taxon>
        <taxon>Clostridia</taxon>
        <taxon>Eubacteriales</taxon>
        <taxon>Eubacteriaceae</taxon>
        <taxon>Anaerofustis</taxon>
    </lineage>
</organism>
<dbReference type="InterPro" id="IPR029039">
    <property type="entry name" value="Flavoprotein-like_sf"/>
</dbReference>
<evidence type="ECO:0000313" key="4">
    <source>
        <dbReference type="EMBL" id="RGD73612.1"/>
    </source>
</evidence>
<name>A0A3E3DWG5_9FIRM</name>
<keyword evidence="1" id="KW-0285">Flavoprotein</keyword>
<dbReference type="Proteomes" id="UP000261212">
    <property type="component" value="Unassembled WGS sequence"/>
</dbReference>
<sequence length="180" mass="19857">MNKKVLIISTSLRKNSNSQILAEEFKKGAVGAENEVEIISLKDKKINFCIGCLACQKTQKCIINDEVKEIIDKMLTSDVIVFSTPIYFYEMSGQMKVLLDRSNPLFPSDYSFRDIYLLAASADTDKRSMDGALKGLQGWIDCFEKASLKGVIKGTGADESSSISALSDILKSAYDMGKNV</sequence>
<dbReference type="InterPro" id="IPR051796">
    <property type="entry name" value="ISF_SsuE-like"/>
</dbReference>